<keyword evidence="2" id="KW-1185">Reference proteome</keyword>
<dbReference type="Pfam" id="PF05489">
    <property type="entry name" value="Phage_tail_X"/>
    <property type="match status" value="1"/>
</dbReference>
<accession>A0ABX4LQZ2</accession>
<dbReference type="InterPro" id="IPR036779">
    <property type="entry name" value="LysM_dom_sf"/>
</dbReference>
<comment type="caution">
    <text evidence="1">The sequence shown here is derived from an EMBL/GenBank/DDBJ whole genome shotgun (WGS) entry which is preliminary data.</text>
</comment>
<dbReference type="RefSeq" id="WP_099334021.1">
    <property type="nucleotide sequence ID" value="NZ_CP042812.1"/>
</dbReference>
<protein>
    <submittedName>
        <fullName evidence="1">Phage tail protein</fullName>
    </submittedName>
</protein>
<sequence>MRVYTAQNGDRLDQIVFKEYGSLKVFEKVVEANPGLKNRTILQDGEVINLPVVTIEKTKIKEVKTLW</sequence>
<gene>
    <name evidence="1" type="ORF">CPG37_04635</name>
</gene>
<name>A0ABX4LQZ2_9BACT</name>
<reference evidence="1 2" key="1">
    <citation type="submission" date="2017-09" db="EMBL/GenBank/DDBJ databases">
        <authorList>
            <person name="Perez-Cataluna A."/>
            <person name="Figueras M.J."/>
            <person name="Salas-Masso N."/>
        </authorList>
    </citation>
    <scope>NUCLEOTIDE SEQUENCE [LARGE SCALE GENOMIC DNA]</scope>
    <source>
        <strain evidence="1 2">F138-33</strain>
    </source>
</reference>
<evidence type="ECO:0000313" key="2">
    <source>
        <dbReference type="Proteomes" id="UP000221384"/>
    </source>
</evidence>
<proteinExistence type="predicted"/>
<dbReference type="Gene3D" id="3.10.350.10">
    <property type="entry name" value="LysM domain"/>
    <property type="match status" value="1"/>
</dbReference>
<dbReference type="InterPro" id="IPR008861">
    <property type="entry name" value="GpX-like"/>
</dbReference>
<organism evidence="1 2">
    <name type="scientific">Malaciobacter canalis</name>
    <dbReference type="NCBI Taxonomy" id="1912871"/>
    <lineage>
        <taxon>Bacteria</taxon>
        <taxon>Pseudomonadati</taxon>
        <taxon>Campylobacterota</taxon>
        <taxon>Epsilonproteobacteria</taxon>
        <taxon>Campylobacterales</taxon>
        <taxon>Arcobacteraceae</taxon>
        <taxon>Malaciobacter</taxon>
    </lineage>
</organism>
<dbReference type="Proteomes" id="UP000221384">
    <property type="component" value="Unassembled WGS sequence"/>
</dbReference>
<evidence type="ECO:0000313" key="1">
    <source>
        <dbReference type="EMBL" id="PHO10339.1"/>
    </source>
</evidence>
<dbReference type="EMBL" id="NWVW01000004">
    <property type="protein sequence ID" value="PHO10339.1"/>
    <property type="molecule type" value="Genomic_DNA"/>
</dbReference>